<gene>
    <name evidence="2" type="primary">rtxA-2_2</name>
    <name evidence="2" type="ORF">Lbir_2474</name>
</gene>
<feature type="domain" description="DUF5801" evidence="1">
    <location>
        <begin position="614"/>
        <end position="697"/>
    </location>
</feature>
<name>A0ABR5QK96_9GAMM</name>
<dbReference type="RefSeq" id="WP_157062409.1">
    <property type="nucleotide sequence ID" value="NZ_LNXT01000048.1"/>
</dbReference>
<dbReference type="InterPro" id="IPR043824">
    <property type="entry name" value="DUF5801"/>
</dbReference>
<comment type="caution">
    <text evidence="2">The sequence shown here is derived from an EMBL/GenBank/DDBJ whole genome shotgun (WGS) entry which is preliminary data.</text>
</comment>
<evidence type="ECO:0000313" key="3">
    <source>
        <dbReference type="Proteomes" id="UP000054735"/>
    </source>
</evidence>
<organism evidence="2 3">
    <name type="scientific">Legionella birminghamensis</name>
    <dbReference type="NCBI Taxonomy" id="28083"/>
    <lineage>
        <taxon>Bacteria</taxon>
        <taxon>Pseudomonadati</taxon>
        <taxon>Pseudomonadota</taxon>
        <taxon>Gammaproteobacteria</taxon>
        <taxon>Legionellales</taxon>
        <taxon>Legionellaceae</taxon>
        <taxon>Legionella</taxon>
    </lineage>
</organism>
<sequence>MVKATSSRIFSQLALNDHPGISIHLGVIQIQVAKVLPLFFSNAEFPVNSSFFDEPNPKYPPANVAERDSPQSAVNFFDYLFTLFSSPGASDLLFPELDNQDGFTFVIYNPYYSYGRVGAGYDTLSIEYADFKRINPNWYYLTDRLELLEDIAEARAESKEDANPSVSFSLSESGLLGGNNPNAETSFSGSLAVFNMQNNVLSLAGGSGTMPLTANDLPITYRVEDSRLIAQAGGETIFILEILPNNEFHFQLNNSIDHPLPGPDHIVIDLSQFIQIGDNSLPPGTFIITINDDLPLTDPSNNQQPMLHEDGLPGANIDTANPIAEISGTLSGLISFGADGDGGFHFLPEPVLTTILNTLELSSGGQALDYQVVNGILNATKPDGSTVFNFELNLDGSYQFSLQQQLDHLGSHSVATPIPLGFLIQAMDGDGDSMTLNNQFTIVIADDTPFVLLSNNMPAPLLAGDSILNVALSIDLADSFIPLGGADGLSSVNYHLQVNTAISGLNDSLSGLPVVLSLNSSGDVVGYAGINLVLIISIDSDAELTFTQFRPLIHPDQTSINELIQFPSGLVSVVAAAVDGDGDQNSAFLDISSLISIQDAGPELVVIDPGSNALLVDEASLAVNSSILLSTLFSSDAGPDGGSTDYQFQLAGTNSGLIDSLSGLPVLLSINAGGNVEGRAGGLLVFTLSVDASSIVLDLDR</sequence>
<feature type="non-terminal residue" evidence="2">
    <location>
        <position position="701"/>
    </location>
</feature>
<feature type="domain" description="DUF5801" evidence="1">
    <location>
        <begin position="465"/>
        <end position="592"/>
    </location>
</feature>
<accession>A0ABR5QK96</accession>
<dbReference type="Proteomes" id="UP000054735">
    <property type="component" value="Unassembled WGS sequence"/>
</dbReference>
<evidence type="ECO:0000259" key="1">
    <source>
        <dbReference type="Pfam" id="PF19116"/>
    </source>
</evidence>
<evidence type="ECO:0000313" key="2">
    <source>
        <dbReference type="EMBL" id="KTC67872.1"/>
    </source>
</evidence>
<protein>
    <submittedName>
        <fullName evidence="2">Structural toxin protein RtxA</fullName>
    </submittedName>
</protein>
<dbReference type="Pfam" id="PF19116">
    <property type="entry name" value="DUF5801"/>
    <property type="match status" value="2"/>
</dbReference>
<reference evidence="2 3" key="1">
    <citation type="submission" date="2015-11" db="EMBL/GenBank/DDBJ databases">
        <title>Genomic analysis of 38 Legionella species identifies large and diverse effector repertoires.</title>
        <authorList>
            <person name="Burstein D."/>
            <person name="Amaro F."/>
            <person name="Zusman T."/>
            <person name="Lifshitz Z."/>
            <person name="Cohen O."/>
            <person name="Gilbert J.A."/>
            <person name="Pupko T."/>
            <person name="Shuman H.A."/>
            <person name="Segal G."/>
        </authorList>
    </citation>
    <scope>NUCLEOTIDE SEQUENCE [LARGE SCALE GENOMIC DNA]</scope>
    <source>
        <strain evidence="2 3">CDC#1407-AL-14</strain>
    </source>
</reference>
<dbReference type="EMBL" id="LNXT01000048">
    <property type="protein sequence ID" value="KTC67872.1"/>
    <property type="molecule type" value="Genomic_DNA"/>
</dbReference>
<proteinExistence type="predicted"/>
<keyword evidence="3" id="KW-1185">Reference proteome</keyword>